<reference evidence="1 2" key="1">
    <citation type="submission" date="2021-06" db="EMBL/GenBank/DDBJ databases">
        <authorList>
            <person name="Kallberg Y."/>
            <person name="Tangrot J."/>
            <person name="Rosling A."/>
        </authorList>
    </citation>
    <scope>NUCLEOTIDE SEQUENCE [LARGE SCALE GENOMIC DNA]</scope>
    <source>
        <strain evidence="1 2">120-4 pot B 10/14</strain>
    </source>
</reference>
<proteinExistence type="predicted"/>
<feature type="non-terminal residue" evidence="1">
    <location>
        <position position="1"/>
    </location>
</feature>
<organism evidence="1 2">
    <name type="scientific">Gigaspora margarita</name>
    <dbReference type="NCBI Taxonomy" id="4874"/>
    <lineage>
        <taxon>Eukaryota</taxon>
        <taxon>Fungi</taxon>
        <taxon>Fungi incertae sedis</taxon>
        <taxon>Mucoromycota</taxon>
        <taxon>Glomeromycotina</taxon>
        <taxon>Glomeromycetes</taxon>
        <taxon>Diversisporales</taxon>
        <taxon>Gigasporaceae</taxon>
        <taxon>Gigaspora</taxon>
    </lineage>
</organism>
<sequence length="42" mass="4946">MNHDPDFRPTIAKIFSALYEYHNKDEKREILPLGDDDIGLEK</sequence>
<feature type="non-terminal residue" evidence="1">
    <location>
        <position position="42"/>
    </location>
</feature>
<evidence type="ECO:0000313" key="2">
    <source>
        <dbReference type="Proteomes" id="UP000789901"/>
    </source>
</evidence>
<protein>
    <submittedName>
        <fullName evidence="1">41743_t:CDS:1</fullName>
    </submittedName>
</protein>
<accession>A0ABN7XMI9</accession>
<name>A0ABN7XMI9_GIGMA</name>
<dbReference type="EMBL" id="CAJVQB010158010">
    <property type="protein sequence ID" value="CAG8856265.1"/>
    <property type="molecule type" value="Genomic_DNA"/>
</dbReference>
<evidence type="ECO:0000313" key="1">
    <source>
        <dbReference type="EMBL" id="CAG8856265.1"/>
    </source>
</evidence>
<gene>
    <name evidence="1" type="ORF">GMARGA_LOCUS45086</name>
</gene>
<keyword evidence="2" id="KW-1185">Reference proteome</keyword>
<comment type="caution">
    <text evidence="1">The sequence shown here is derived from an EMBL/GenBank/DDBJ whole genome shotgun (WGS) entry which is preliminary data.</text>
</comment>
<dbReference type="Proteomes" id="UP000789901">
    <property type="component" value="Unassembled WGS sequence"/>
</dbReference>